<evidence type="ECO:0000256" key="4">
    <source>
        <dbReference type="ARBA" id="ARBA00012173"/>
    </source>
</evidence>
<dbReference type="InterPro" id="IPR003953">
    <property type="entry name" value="FAD-dep_OxRdtase_2_FAD-bd"/>
</dbReference>
<dbReference type="OrthoDB" id="9806724at2"/>
<dbReference type="NCBIfam" id="NF006567">
    <property type="entry name" value="PRK09077.1"/>
    <property type="match status" value="1"/>
</dbReference>
<dbReference type="FunFam" id="3.90.700.10:FF:000002">
    <property type="entry name" value="L-aspartate oxidase"/>
    <property type="match status" value="1"/>
</dbReference>
<evidence type="ECO:0000256" key="6">
    <source>
        <dbReference type="ARBA" id="ARBA00022642"/>
    </source>
</evidence>
<dbReference type="InterPro" id="IPR015939">
    <property type="entry name" value="Fum_Rdtase/Succ_DH_flav-like_C"/>
</dbReference>
<keyword evidence="16" id="KW-1185">Reference proteome</keyword>
<evidence type="ECO:0000256" key="9">
    <source>
        <dbReference type="ARBA" id="ARBA00048305"/>
    </source>
</evidence>
<evidence type="ECO:0000256" key="10">
    <source>
        <dbReference type="NCBIfam" id="TIGR00551"/>
    </source>
</evidence>
<dbReference type="GO" id="GO:0008734">
    <property type="term" value="F:L-aspartate oxidase activity"/>
    <property type="evidence" value="ECO:0007669"/>
    <property type="project" value="UniProtKB-UniRule"/>
</dbReference>
<dbReference type="PIRSF" id="PIRSF000171">
    <property type="entry name" value="SDHA_APRA_LASPO"/>
    <property type="match status" value="1"/>
</dbReference>
<evidence type="ECO:0000313" key="16">
    <source>
        <dbReference type="Proteomes" id="UP000245535"/>
    </source>
</evidence>
<evidence type="ECO:0000256" key="8">
    <source>
        <dbReference type="ARBA" id="ARBA00023002"/>
    </source>
</evidence>
<dbReference type="Gene3D" id="3.90.700.10">
    <property type="entry name" value="Succinate dehydrogenase/fumarate reductase flavoprotein, catalytic domain"/>
    <property type="match status" value="1"/>
</dbReference>
<evidence type="ECO:0000256" key="3">
    <source>
        <dbReference type="ARBA" id="ARBA00008562"/>
    </source>
</evidence>
<evidence type="ECO:0000256" key="7">
    <source>
        <dbReference type="ARBA" id="ARBA00022827"/>
    </source>
</evidence>
<comment type="similarity">
    <text evidence="3 12">Belongs to the FAD-dependent oxidoreductase 2 family. NadB subfamily.</text>
</comment>
<feature type="domain" description="Fumarate reductase/succinate dehydrogenase flavoprotein-like C-terminal" evidence="14">
    <location>
        <begin position="444"/>
        <end position="523"/>
    </location>
</feature>
<dbReference type="RefSeq" id="WP_109616902.1">
    <property type="nucleotide sequence ID" value="NZ_QGDO01000002.1"/>
</dbReference>
<comment type="pathway">
    <text evidence="2 12">Cofactor biosynthesis; NAD(+) biosynthesis; iminoaspartate from L-aspartate (oxidase route): step 1/1.</text>
</comment>
<dbReference type="InterPro" id="IPR037099">
    <property type="entry name" value="Fum_R/Succ_DH_flav-like_C_sf"/>
</dbReference>
<dbReference type="InterPro" id="IPR027477">
    <property type="entry name" value="Succ_DH/fumarate_Rdtase_cat_sf"/>
</dbReference>
<dbReference type="GO" id="GO:0034628">
    <property type="term" value="P:'de novo' NAD+ biosynthetic process from L-aspartate"/>
    <property type="evidence" value="ECO:0007669"/>
    <property type="project" value="TreeGrafter"/>
</dbReference>
<keyword evidence="8 12" id="KW-0560">Oxidoreductase</keyword>
<dbReference type="NCBIfam" id="TIGR00551">
    <property type="entry name" value="nadB"/>
    <property type="match status" value="1"/>
</dbReference>
<keyword evidence="5 12" id="KW-0285">Flavoprotein</keyword>
<dbReference type="PANTHER" id="PTHR42716:SF2">
    <property type="entry name" value="L-ASPARTATE OXIDASE, CHLOROPLASTIC"/>
    <property type="match status" value="1"/>
</dbReference>
<dbReference type="Pfam" id="PF00890">
    <property type="entry name" value="FAD_binding_2"/>
    <property type="match status" value="1"/>
</dbReference>
<comment type="caution">
    <text evidence="15">The sequence shown here is derived from an EMBL/GenBank/DDBJ whole genome shotgun (WGS) entry which is preliminary data.</text>
</comment>
<dbReference type="EMBL" id="QGDO01000002">
    <property type="protein sequence ID" value="PWJ42779.1"/>
    <property type="molecule type" value="Genomic_DNA"/>
</dbReference>
<dbReference type="Pfam" id="PF02910">
    <property type="entry name" value="Succ_DH_flav_C"/>
    <property type="match status" value="1"/>
</dbReference>
<evidence type="ECO:0000256" key="12">
    <source>
        <dbReference type="RuleBase" id="RU362049"/>
    </source>
</evidence>
<dbReference type="EC" id="1.4.3.16" evidence="4 10"/>
<comment type="function">
    <text evidence="12">Catalyzes the oxidation of L-aspartate to iminoaspartate.</text>
</comment>
<dbReference type="InterPro" id="IPR036188">
    <property type="entry name" value="FAD/NAD-bd_sf"/>
</dbReference>
<dbReference type="Proteomes" id="UP000245535">
    <property type="component" value="Unassembled WGS sequence"/>
</dbReference>
<name>A0A315ZCD6_SEDFL</name>
<evidence type="ECO:0000256" key="1">
    <source>
        <dbReference type="ARBA" id="ARBA00001974"/>
    </source>
</evidence>
<evidence type="ECO:0000256" key="5">
    <source>
        <dbReference type="ARBA" id="ARBA00022630"/>
    </source>
</evidence>
<evidence type="ECO:0000259" key="13">
    <source>
        <dbReference type="Pfam" id="PF00890"/>
    </source>
</evidence>
<keyword evidence="6 12" id="KW-0662">Pyridine nucleotide biosynthesis</keyword>
<dbReference type="PRINTS" id="PR00368">
    <property type="entry name" value="FADPNR"/>
</dbReference>
<comment type="subcellular location">
    <subcellularLocation>
        <location evidence="12">Cytoplasm</location>
    </subcellularLocation>
</comment>
<dbReference type="SUPFAM" id="SSF51905">
    <property type="entry name" value="FAD/NAD(P)-binding domain"/>
    <property type="match status" value="1"/>
</dbReference>
<evidence type="ECO:0000259" key="14">
    <source>
        <dbReference type="Pfam" id="PF02910"/>
    </source>
</evidence>
<evidence type="ECO:0000256" key="11">
    <source>
        <dbReference type="PIRSR" id="PIRSR000171-1"/>
    </source>
</evidence>
<dbReference type="AlphaFoldDB" id="A0A315ZCD6"/>
<accession>A0A315ZCD6</accession>
<feature type="active site" description="Proton acceptor" evidence="11">
    <location>
        <position position="294"/>
    </location>
</feature>
<comment type="cofactor">
    <cofactor evidence="1 12">
        <name>FAD</name>
        <dbReference type="ChEBI" id="CHEBI:57692"/>
    </cofactor>
</comment>
<evidence type="ECO:0000313" key="15">
    <source>
        <dbReference type="EMBL" id="PWJ42779.1"/>
    </source>
</evidence>
<dbReference type="InterPro" id="IPR005288">
    <property type="entry name" value="NadB"/>
</dbReference>
<protein>
    <recommendedName>
        <fullName evidence="4 10">L-aspartate oxidase</fullName>
        <ecNumber evidence="4 10">1.4.3.16</ecNumber>
    </recommendedName>
</protein>
<sequence>MKKVDFLVIGSGVAGLSYALKLSDYYTEQQKDIQILVVTKDEPSESNTQYAQGGIAAVIDPADSYEKHIQDTLVAGAHLCDESVVRMVVEKGPKRIQELIDWGTDFDKDRNGRYDLAKEGGHSDYRILHHKDMTGREIQRALLEELKSRPNIEVQPDYFAVEILTQHHLGEKVTRRREDTTCYGAYILNKSTQEVETVLAKVTLIASGGLGQVYSTTTNPSVATGDGIAMVYRAKGEVKGMEFVQFHPTALYNPGEEPAFLITEALRGAGAILRNKRGVSFMEKYDERGSLAPRDIVARAIDAEMKKGGFDHVYLDATHIDEKEILNHFPSIYAKCMTLGIDIRKDYIPVCPAAHYLCGGIIVDKKAQTTINNLLAAGECTHTGLHGANRLASNSLLEAVVYANEAFKTAVELEKTADFEENIPIWDKEGTRQAEEMVLISQSRTEVRSIMSNYVGIVRSNERLKRAYTRLGLIYQETESLFKITEVSAPILELRNLINVAYLIVSAAQERKENIGLHYSLDCESSKVFS</sequence>
<evidence type="ECO:0000256" key="2">
    <source>
        <dbReference type="ARBA" id="ARBA00004950"/>
    </source>
</evidence>
<dbReference type="PANTHER" id="PTHR42716">
    <property type="entry name" value="L-ASPARTATE OXIDASE"/>
    <property type="match status" value="1"/>
</dbReference>
<gene>
    <name evidence="15" type="ORF">BC781_102325</name>
</gene>
<organism evidence="15 16">
    <name type="scientific">Sediminitomix flava</name>
    <dbReference type="NCBI Taxonomy" id="379075"/>
    <lineage>
        <taxon>Bacteria</taxon>
        <taxon>Pseudomonadati</taxon>
        <taxon>Bacteroidota</taxon>
        <taxon>Cytophagia</taxon>
        <taxon>Cytophagales</taxon>
        <taxon>Flammeovirgaceae</taxon>
        <taxon>Sediminitomix</taxon>
    </lineage>
</organism>
<dbReference type="SUPFAM" id="SSF56425">
    <property type="entry name" value="Succinate dehydrogenase/fumarate reductase flavoprotein, catalytic domain"/>
    <property type="match status" value="1"/>
</dbReference>
<dbReference type="SUPFAM" id="SSF46977">
    <property type="entry name" value="Succinate dehydrogenase/fumarate reductase flavoprotein C-terminal domain"/>
    <property type="match status" value="1"/>
</dbReference>
<dbReference type="GO" id="GO:0005737">
    <property type="term" value="C:cytoplasm"/>
    <property type="evidence" value="ECO:0007669"/>
    <property type="project" value="UniProtKB-SubCell"/>
</dbReference>
<dbReference type="UniPathway" id="UPA00253">
    <property type="reaction ID" value="UER00326"/>
</dbReference>
<comment type="catalytic activity">
    <reaction evidence="9">
        <text>L-aspartate + O2 = iminosuccinate + H2O2</text>
        <dbReference type="Rhea" id="RHEA:25876"/>
        <dbReference type="ChEBI" id="CHEBI:15379"/>
        <dbReference type="ChEBI" id="CHEBI:16240"/>
        <dbReference type="ChEBI" id="CHEBI:29991"/>
        <dbReference type="ChEBI" id="CHEBI:77875"/>
        <dbReference type="EC" id="1.4.3.16"/>
    </reaction>
    <physiologicalReaction direction="left-to-right" evidence="9">
        <dbReference type="Rhea" id="RHEA:25877"/>
    </physiologicalReaction>
</comment>
<reference evidence="15 16" key="1">
    <citation type="submission" date="2018-03" db="EMBL/GenBank/DDBJ databases">
        <title>Genomic Encyclopedia of Archaeal and Bacterial Type Strains, Phase II (KMG-II): from individual species to whole genera.</title>
        <authorList>
            <person name="Goeker M."/>
        </authorList>
    </citation>
    <scope>NUCLEOTIDE SEQUENCE [LARGE SCALE GENOMIC DNA]</scope>
    <source>
        <strain evidence="15 16">DSM 28229</strain>
    </source>
</reference>
<dbReference type="Gene3D" id="1.20.58.100">
    <property type="entry name" value="Fumarate reductase/succinate dehydrogenase flavoprotein-like, C-terminal domain"/>
    <property type="match status" value="1"/>
</dbReference>
<dbReference type="Gene3D" id="3.50.50.60">
    <property type="entry name" value="FAD/NAD(P)-binding domain"/>
    <property type="match status" value="1"/>
</dbReference>
<proteinExistence type="inferred from homology"/>
<feature type="domain" description="FAD-dependent oxidoreductase 2 FAD-binding" evidence="13">
    <location>
        <begin position="5"/>
        <end position="396"/>
    </location>
</feature>
<keyword evidence="7 12" id="KW-0274">FAD</keyword>